<evidence type="ECO:0000256" key="1">
    <source>
        <dbReference type="ARBA" id="ARBA00022679"/>
    </source>
</evidence>
<accession>A0A3B0X2N6</accession>
<dbReference type="InterPro" id="IPR000182">
    <property type="entry name" value="GNAT_dom"/>
</dbReference>
<dbReference type="Gene3D" id="3.40.630.30">
    <property type="match status" value="1"/>
</dbReference>
<dbReference type="InterPro" id="IPR051016">
    <property type="entry name" value="Diverse_Substrate_AcTransf"/>
</dbReference>
<dbReference type="InterPro" id="IPR016181">
    <property type="entry name" value="Acyl_CoA_acyltransferase"/>
</dbReference>
<gene>
    <name evidence="4" type="ORF">MNBD_GAMMA07-397</name>
</gene>
<protein>
    <recommendedName>
        <fullName evidence="3">N-acetyltransferase domain-containing protein</fullName>
    </recommendedName>
</protein>
<evidence type="ECO:0000256" key="2">
    <source>
        <dbReference type="ARBA" id="ARBA00023315"/>
    </source>
</evidence>
<dbReference type="PROSITE" id="PS51186">
    <property type="entry name" value="GNAT"/>
    <property type="match status" value="1"/>
</dbReference>
<dbReference type="SUPFAM" id="SSF55729">
    <property type="entry name" value="Acyl-CoA N-acyltransferases (Nat)"/>
    <property type="match status" value="1"/>
</dbReference>
<dbReference type="PANTHER" id="PTHR10545">
    <property type="entry name" value="DIAMINE N-ACETYLTRANSFERASE"/>
    <property type="match status" value="1"/>
</dbReference>
<organism evidence="4">
    <name type="scientific">hydrothermal vent metagenome</name>
    <dbReference type="NCBI Taxonomy" id="652676"/>
    <lineage>
        <taxon>unclassified sequences</taxon>
        <taxon>metagenomes</taxon>
        <taxon>ecological metagenomes</taxon>
    </lineage>
</organism>
<dbReference type="EMBL" id="UOFF01000349">
    <property type="protein sequence ID" value="VAW57177.1"/>
    <property type="molecule type" value="Genomic_DNA"/>
</dbReference>
<dbReference type="PANTHER" id="PTHR10545:SF29">
    <property type="entry name" value="GH14572P-RELATED"/>
    <property type="match status" value="1"/>
</dbReference>
<sequence length="146" mass="17089">MIEIVKSDNFNEVLPLISQYQKFYKNDDISDNKNRNFFSQFIQSHENGVLHLYRHENNVVGFTTLYKGFSSSRAEGVIILNDLYVKSEYRKRGFGRALVNHAIDKAKYLGYKRLQWLTAQDNAIAKNLYNSLDTSKSAWCFYVKEI</sequence>
<evidence type="ECO:0000259" key="3">
    <source>
        <dbReference type="PROSITE" id="PS51186"/>
    </source>
</evidence>
<dbReference type="Pfam" id="PF00583">
    <property type="entry name" value="Acetyltransf_1"/>
    <property type="match status" value="1"/>
</dbReference>
<dbReference type="AlphaFoldDB" id="A0A3B0X2N6"/>
<evidence type="ECO:0000313" key="4">
    <source>
        <dbReference type="EMBL" id="VAW57177.1"/>
    </source>
</evidence>
<name>A0A3B0X2N6_9ZZZZ</name>
<feature type="domain" description="N-acetyltransferase" evidence="3">
    <location>
        <begin position="1"/>
        <end position="146"/>
    </location>
</feature>
<proteinExistence type="predicted"/>
<keyword evidence="2" id="KW-0012">Acyltransferase</keyword>
<dbReference type="CDD" id="cd04301">
    <property type="entry name" value="NAT_SF"/>
    <property type="match status" value="1"/>
</dbReference>
<reference evidence="4" key="1">
    <citation type="submission" date="2018-06" db="EMBL/GenBank/DDBJ databases">
        <authorList>
            <person name="Zhirakovskaya E."/>
        </authorList>
    </citation>
    <scope>NUCLEOTIDE SEQUENCE</scope>
</reference>
<dbReference type="GO" id="GO:0008080">
    <property type="term" value="F:N-acetyltransferase activity"/>
    <property type="evidence" value="ECO:0007669"/>
    <property type="project" value="UniProtKB-ARBA"/>
</dbReference>
<keyword evidence="1" id="KW-0808">Transferase</keyword>